<comment type="caution">
    <text evidence="1">The sequence shown here is derived from an EMBL/GenBank/DDBJ whole genome shotgun (WGS) entry which is preliminary data.</text>
</comment>
<gene>
    <name evidence="1" type="ORF">ABIA52_000231</name>
</gene>
<evidence type="ECO:0000313" key="1">
    <source>
        <dbReference type="EMBL" id="MFK4637342.1"/>
    </source>
</evidence>
<organism evidence="1 2">
    <name type="scientific">Paenarthrobacter histidinolovorans</name>
    <dbReference type="NCBI Taxonomy" id="43664"/>
    <lineage>
        <taxon>Bacteria</taxon>
        <taxon>Bacillati</taxon>
        <taxon>Actinomycetota</taxon>
        <taxon>Actinomycetes</taxon>
        <taxon>Micrococcales</taxon>
        <taxon>Micrococcaceae</taxon>
        <taxon>Paenarthrobacter</taxon>
    </lineage>
</organism>
<accession>A0ABW8N013</accession>
<evidence type="ECO:0008006" key="3">
    <source>
        <dbReference type="Google" id="ProtNLM"/>
    </source>
</evidence>
<reference evidence="1 2" key="1">
    <citation type="submission" date="2024-10" db="EMBL/GenBank/DDBJ databases">
        <title>Novel secondary metabolite-producing bacteria for plant disease control.</title>
        <authorList>
            <person name="Chevrette M."/>
        </authorList>
    </citation>
    <scope>NUCLEOTIDE SEQUENCE [LARGE SCALE GENOMIC DNA]</scope>
    <source>
        <strain evidence="1 2">J30 TE3557</strain>
    </source>
</reference>
<dbReference type="Proteomes" id="UP001620520">
    <property type="component" value="Unassembled WGS sequence"/>
</dbReference>
<dbReference type="RefSeq" id="WP_189021176.1">
    <property type="nucleotide sequence ID" value="NZ_BMPM01000011.1"/>
</dbReference>
<evidence type="ECO:0000313" key="2">
    <source>
        <dbReference type="Proteomes" id="UP001620520"/>
    </source>
</evidence>
<name>A0ABW8N013_9MICC</name>
<keyword evidence="2" id="KW-1185">Reference proteome</keyword>
<dbReference type="EMBL" id="JBIYEW010000003">
    <property type="protein sequence ID" value="MFK4637342.1"/>
    <property type="molecule type" value="Genomic_DNA"/>
</dbReference>
<protein>
    <recommendedName>
        <fullName evidence="3">DUF11 domain-containing protein</fullName>
    </recommendedName>
</protein>
<proteinExistence type="predicted"/>
<sequence length="157" mass="16961">MTLIHGADKSTALAGETVIFTAWIMNDSTCHLRNIRLIPRSFTNEAMESLAYTSSPNRHHLSVGSLAPGEGVMRSFSYRVTEADHVHGGSLVSAMQVRAWCLGQEVVDEQDAIVALSGAWLDWPSRSARPGLGFWTSATVTSVSPRRKPQAPGVRGG</sequence>